<dbReference type="RefSeq" id="WP_077314588.1">
    <property type="nucleotide sequence ID" value="NZ_AP024888.1"/>
</dbReference>
<gene>
    <name evidence="3" type="ORF">VPAL9027_02184</name>
</gene>
<dbReference type="PANTHER" id="PTHR42850:SF2">
    <property type="entry name" value="BLL5683 PROTEIN"/>
    <property type="match status" value="1"/>
</dbReference>
<dbReference type="PIRSF" id="PIRSF000883">
    <property type="entry name" value="Pesterase_MJ0912"/>
    <property type="match status" value="1"/>
</dbReference>
<dbReference type="STRING" id="1918946.VPAL9027_02184"/>
<dbReference type="Pfam" id="PF12850">
    <property type="entry name" value="Metallophos_2"/>
    <property type="match status" value="1"/>
</dbReference>
<reference evidence="3 4" key="1">
    <citation type="submission" date="2017-02" db="EMBL/GenBank/DDBJ databases">
        <authorList>
            <person name="Peterson S.W."/>
        </authorList>
    </citation>
    <scope>NUCLEOTIDE SEQUENCE [LARGE SCALE GENOMIC DNA]</scope>
    <source>
        <strain evidence="3 4">CECT 9027</strain>
    </source>
</reference>
<keyword evidence="4" id="KW-1185">Reference proteome</keyword>
<sequence>MEKFAILSDIHSNVYALEAVVEHAKSNGVTAFVNLGDILYGPIAPRQTYDYLQSLNAITISGNQDRQIYEATKAEIESNPTMQFILSDLGPQPLDWMRQLPFDLQINEDIYACHGTPNDDLVYLLENINTGSPVVRADSEIIELLNGVSSPIVVCGHTHTARCVELTTGQIVINPGSVGLQAYTDDEPNVHSMQSYSSAASYVILQGKPDGKWDIVFHKVMYDVESAARAAKKQERYDWVHFLTTGRCL</sequence>
<feature type="domain" description="Calcineurin-like phosphoesterase" evidence="2">
    <location>
        <begin position="3"/>
        <end position="182"/>
    </location>
</feature>
<dbReference type="InterPro" id="IPR029052">
    <property type="entry name" value="Metallo-depent_PP-like"/>
</dbReference>
<dbReference type="Proteomes" id="UP000189475">
    <property type="component" value="Unassembled WGS sequence"/>
</dbReference>
<name>A0A1R4B5K0_9VIBR</name>
<dbReference type="GO" id="GO:0016791">
    <property type="term" value="F:phosphatase activity"/>
    <property type="evidence" value="ECO:0007669"/>
    <property type="project" value="TreeGrafter"/>
</dbReference>
<organism evidence="3 4">
    <name type="scientific">Vibrio palustris</name>
    <dbReference type="NCBI Taxonomy" id="1918946"/>
    <lineage>
        <taxon>Bacteria</taxon>
        <taxon>Pseudomonadati</taxon>
        <taxon>Pseudomonadota</taxon>
        <taxon>Gammaproteobacteria</taxon>
        <taxon>Vibrionales</taxon>
        <taxon>Vibrionaceae</taxon>
        <taxon>Vibrio</taxon>
    </lineage>
</organism>
<dbReference type="InterPro" id="IPR011152">
    <property type="entry name" value="Pesterase_MJ0912"/>
</dbReference>
<evidence type="ECO:0000313" key="4">
    <source>
        <dbReference type="Proteomes" id="UP000189475"/>
    </source>
</evidence>
<evidence type="ECO:0000313" key="3">
    <source>
        <dbReference type="EMBL" id="SJL84202.1"/>
    </source>
</evidence>
<proteinExistence type="inferred from homology"/>
<dbReference type="PANTHER" id="PTHR42850">
    <property type="entry name" value="METALLOPHOSPHOESTERASE"/>
    <property type="match status" value="1"/>
</dbReference>
<evidence type="ECO:0000256" key="1">
    <source>
        <dbReference type="ARBA" id="ARBA00008950"/>
    </source>
</evidence>
<accession>A0A1R4B5K0</accession>
<dbReference type="InterPro" id="IPR050126">
    <property type="entry name" value="Ap4A_hydrolase"/>
</dbReference>
<protein>
    <submittedName>
        <fullName evidence="3">Phosphodiesterase</fullName>
    </submittedName>
</protein>
<dbReference type="OrthoDB" id="9813918at2"/>
<comment type="similarity">
    <text evidence="1">Belongs to the metallophosphoesterase superfamily. YfcE family.</text>
</comment>
<evidence type="ECO:0000259" key="2">
    <source>
        <dbReference type="Pfam" id="PF12850"/>
    </source>
</evidence>
<dbReference type="InterPro" id="IPR024654">
    <property type="entry name" value="Calcineurin-like_PHP_lpxH"/>
</dbReference>
<dbReference type="GO" id="GO:0005737">
    <property type="term" value="C:cytoplasm"/>
    <property type="evidence" value="ECO:0007669"/>
    <property type="project" value="TreeGrafter"/>
</dbReference>
<dbReference type="CDD" id="cd00838">
    <property type="entry name" value="MPP_superfamily"/>
    <property type="match status" value="1"/>
</dbReference>
<dbReference type="SUPFAM" id="SSF56300">
    <property type="entry name" value="Metallo-dependent phosphatases"/>
    <property type="match status" value="1"/>
</dbReference>
<dbReference type="AlphaFoldDB" id="A0A1R4B5K0"/>
<dbReference type="Gene3D" id="3.60.21.10">
    <property type="match status" value="1"/>
</dbReference>
<dbReference type="EMBL" id="FUFT01000005">
    <property type="protein sequence ID" value="SJL84202.1"/>
    <property type="molecule type" value="Genomic_DNA"/>
</dbReference>